<dbReference type="OrthoDB" id="9806868at2"/>
<dbReference type="RefSeq" id="WP_099621837.1">
    <property type="nucleotide sequence ID" value="NZ_CP024201.1"/>
</dbReference>
<dbReference type="PROSITE" id="PS51819">
    <property type="entry name" value="VOC"/>
    <property type="match status" value="1"/>
</dbReference>
<gene>
    <name evidence="2" type="ORF">CSW64_09275</name>
</gene>
<dbReference type="Gene3D" id="3.30.720.110">
    <property type="match status" value="1"/>
</dbReference>
<dbReference type="Proteomes" id="UP000228945">
    <property type="component" value="Chromosome"/>
</dbReference>
<proteinExistence type="predicted"/>
<evidence type="ECO:0000313" key="3">
    <source>
        <dbReference type="Proteomes" id="UP000228945"/>
    </source>
</evidence>
<dbReference type="PANTHER" id="PTHR34109:SF1">
    <property type="entry name" value="VOC DOMAIN-CONTAINING PROTEIN"/>
    <property type="match status" value="1"/>
</dbReference>
<dbReference type="InterPro" id="IPR029068">
    <property type="entry name" value="Glyas_Bleomycin-R_OHBP_Dase"/>
</dbReference>
<accession>A0A2D2AX67</accession>
<dbReference type="Pfam" id="PF00903">
    <property type="entry name" value="Glyoxalase"/>
    <property type="match status" value="1"/>
</dbReference>
<dbReference type="KEGG" id="cmb:CSW64_09275"/>
<dbReference type="PANTHER" id="PTHR34109">
    <property type="entry name" value="BNAUNNG04460D PROTEIN-RELATED"/>
    <property type="match status" value="1"/>
</dbReference>
<dbReference type="InterPro" id="IPR037523">
    <property type="entry name" value="VOC_core"/>
</dbReference>
<evidence type="ECO:0000313" key="2">
    <source>
        <dbReference type="EMBL" id="ATQ42583.1"/>
    </source>
</evidence>
<dbReference type="EMBL" id="CP024201">
    <property type="protein sequence ID" value="ATQ42583.1"/>
    <property type="molecule type" value="Genomic_DNA"/>
</dbReference>
<evidence type="ECO:0000259" key="1">
    <source>
        <dbReference type="PROSITE" id="PS51819"/>
    </source>
</evidence>
<dbReference type="AlphaFoldDB" id="A0A2D2AX67"/>
<feature type="domain" description="VOC" evidence="1">
    <location>
        <begin position="3"/>
        <end position="132"/>
    </location>
</feature>
<dbReference type="SUPFAM" id="SSF54593">
    <property type="entry name" value="Glyoxalase/Bleomycin resistance protein/Dihydroxybiphenyl dioxygenase"/>
    <property type="match status" value="1"/>
</dbReference>
<sequence>MGGKAALTSAVVYKDPKAALKFLEEAFGFELTLLIEDEQGNLAHSQMTWGDGMVMVGNEWTAEHRSPASIGGLMTQTVHIQLPDGAETVDAHCERARKAGAKILVEPETQFYGDRTYRCKDPEGHIWTVSQTVQVMHPDEWDTAGMGLKTTVFKE</sequence>
<protein>
    <submittedName>
        <fullName evidence="2">Glyoxalase</fullName>
    </submittedName>
</protein>
<organism evidence="2 3">
    <name type="scientific">Caulobacter mirabilis</name>
    <dbReference type="NCBI Taxonomy" id="69666"/>
    <lineage>
        <taxon>Bacteria</taxon>
        <taxon>Pseudomonadati</taxon>
        <taxon>Pseudomonadota</taxon>
        <taxon>Alphaproteobacteria</taxon>
        <taxon>Caulobacterales</taxon>
        <taxon>Caulobacteraceae</taxon>
        <taxon>Caulobacter</taxon>
    </lineage>
</organism>
<name>A0A2D2AX67_9CAUL</name>
<dbReference type="Gene3D" id="3.30.720.120">
    <property type="match status" value="1"/>
</dbReference>
<reference evidence="2 3" key="1">
    <citation type="submission" date="2017-10" db="EMBL/GenBank/DDBJ databases">
        <title>Genome sequence of Caulobacter mirabilis FWC38.</title>
        <authorList>
            <person name="Fiebig A."/>
            <person name="Crosson S."/>
        </authorList>
    </citation>
    <scope>NUCLEOTIDE SEQUENCE [LARGE SCALE GENOMIC DNA]</scope>
    <source>
        <strain evidence="2 3">FWC 38</strain>
    </source>
</reference>
<keyword evidence="3" id="KW-1185">Reference proteome</keyword>
<dbReference type="InterPro" id="IPR004360">
    <property type="entry name" value="Glyas_Fos-R_dOase_dom"/>
</dbReference>